<reference evidence="3" key="1">
    <citation type="submission" date="2022-12" db="EMBL/GenBank/DDBJ databases">
        <title>Draft genome assemblies for two species of Escallonia (Escalloniales).</title>
        <authorList>
            <person name="Chanderbali A."/>
            <person name="Dervinis C."/>
            <person name="Anghel I."/>
            <person name="Soltis D."/>
            <person name="Soltis P."/>
            <person name="Zapata F."/>
        </authorList>
    </citation>
    <scope>NUCLEOTIDE SEQUENCE</scope>
    <source>
        <strain evidence="3">UCBG92.1500</strain>
        <tissue evidence="3">Leaf</tissue>
    </source>
</reference>
<proteinExistence type="predicted"/>
<keyword evidence="4" id="KW-1185">Reference proteome</keyword>
<dbReference type="AlphaFoldDB" id="A0AA88URI0"/>
<name>A0AA88URI0_9ASTE</name>
<evidence type="ECO:0000313" key="4">
    <source>
        <dbReference type="Proteomes" id="UP001187471"/>
    </source>
</evidence>
<protein>
    <submittedName>
        <fullName evidence="3">Uncharacterized protein</fullName>
    </submittedName>
</protein>
<dbReference type="EMBL" id="JAVXUO010001196">
    <property type="protein sequence ID" value="KAK2985007.1"/>
    <property type="molecule type" value="Genomic_DNA"/>
</dbReference>
<accession>A0AA88URI0</accession>
<gene>
    <name evidence="3" type="ORF">RJ640_015602</name>
</gene>
<dbReference type="InterPro" id="IPR013103">
    <property type="entry name" value="RVT_2"/>
</dbReference>
<organism evidence="3 4">
    <name type="scientific">Escallonia rubra</name>
    <dbReference type="NCBI Taxonomy" id="112253"/>
    <lineage>
        <taxon>Eukaryota</taxon>
        <taxon>Viridiplantae</taxon>
        <taxon>Streptophyta</taxon>
        <taxon>Embryophyta</taxon>
        <taxon>Tracheophyta</taxon>
        <taxon>Spermatophyta</taxon>
        <taxon>Magnoliopsida</taxon>
        <taxon>eudicotyledons</taxon>
        <taxon>Gunneridae</taxon>
        <taxon>Pentapetalae</taxon>
        <taxon>asterids</taxon>
        <taxon>campanulids</taxon>
        <taxon>Escalloniales</taxon>
        <taxon>Escalloniaceae</taxon>
        <taxon>Escallonia</taxon>
    </lineage>
</organism>
<dbReference type="PANTHER" id="PTHR37610">
    <property type="entry name" value="CCHC-TYPE DOMAIN-CONTAINING PROTEIN"/>
    <property type="match status" value="1"/>
</dbReference>
<feature type="domain" description="Retrotransposon Copia-like N-terminal" evidence="2">
    <location>
        <begin position="1"/>
        <end position="34"/>
    </location>
</feature>
<sequence>MNETNYPLWSQLMEMHIAARNKAGYLTGETKTPAPEDPSHATWITENHRVKSWLIDSMSQSLMQRFIRLSTVKEIWEIVSKTFYDGSNKTRLFELNDNLSLPHKMVHGEILRKDPKLDLESTCAYTRREHQQKQTIRGHSKQRCYEIIGYLEWWDFSKKPRKKVAGKAMVASTEEVQPNAEENSQATANVAHPVSVGKENDILTQRILGYGVKRGKLYYLELTENTGQNFSHAYQTKSEEKARMDEFHNMVRTQYQRQVRVWQSDNAMEFVGNDPCEMKLLRDYLAAEFEMKDLGQLKYFLGIEIARSARGISLSQRNNVLDLLTETGMLACKPVQTPIEMNHRLGNFPNQALIDKGRY</sequence>
<evidence type="ECO:0000259" key="1">
    <source>
        <dbReference type="Pfam" id="PF07727"/>
    </source>
</evidence>
<feature type="domain" description="Reverse transcriptase Ty1/copia-type" evidence="1">
    <location>
        <begin position="268"/>
        <end position="340"/>
    </location>
</feature>
<dbReference type="Pfam" id="PF14244">
    <property type="entry name" value="Retrotran_gag_3"/>
    <property type="match status" value="1"/>
</dbReference>
<evidence type="ECO:0000259" key="2">
    <source>
        <dbReference type="Pfam" id="PF14244"/>
    </source>
</evidence>
<dbReference type="Proteomes" id="UP001187471">
    <property type="component" value="Unassembled WGS sequence"/>
</dbReference>
<dbReference type="Pfam" id="PF07727">
    <property type="entry name" value="RVT_2"/>
    <property type="match status" value="1"/>
</dbReference>
<dbReference type="PANTHER" id="PTHR37610:SF45">
    <property type="entry name" value="RETROTRANSPOSON GAG DOMAIN-CONTAINING PROTEIN"/>
    <property type="match status" value="1"/>
</dbReference>
<dbReference type="InterPro" id="IPR029472">
    <property type="entry name" value="Copia-like_N"/>
</dbReference>
<comment type="caution">
    <text evidence="3">The sequence shown here is derived from an EMBL/GenBank/DDBJ whole genome shotgun (WGS) entry which is preliminary data.</text>
</comment>
<evidence type="ECO:0000313" key="3">
    <source>
        <dbReference type="EMBL" id="KAK2985007.1"/>
    </source>
</evidence>